<evidence type="ECO:0000256" key="1">
    <source>
        <dbReference type="ARBA" id="ARBA00007587"/>
    </source>
</evidence>
<dbReference type="GO" id="GO:0005524">
    <property type="term" value="F:ATP binding"/>
    <property type="evidence" value="ECO:0007669"/>
    <property type="project" value="UniProtKB-KW"/>
</dbReference>
<evidence type="ECO:0000256" key="2">
    <source>
        <dbReference type="ARBA" id="ARBA00012118"/>
    </source>
</evidence>
<dbReference type="EC" id="2.7.1.21" evidence="2"/>
<comment type="similarity">
    <text evidence="1">Belongs to the thymidine kinase family.</text>
</comment>
<gene>
    <name evidence="8" type="primary">tdk_10</name>
    <name evidence="8" type="ORF">SDC9_69838</name>
</gene>
<dbReference type="EMBL" id="VSSQ01004013">
    <property type="protein sequence ID" value="MPM23366.1"/>
    <property type="molecule type" value="Genomic_DNA"/>
</dbReference>
<dbReference type="GO" id="GO:0004797">
    <property type="term" value="F:thymidine kinase activity"/>
    <property type="evidence" value="ECO:0007669"/>
    <property type="project" value="UniProtKB-EC"/>
</dbReference>
<keyword evidence="5" id="KW-0547">Nucleotide-binding</keyword>
<evidence type="ECO:0000256" key="3">
    <source>
        <dbReference type="ARBA" id="ARBA00022634"/>
    </source>
</evidence>
<protein>
    <recommendedName>
        <fullName evidence="2">thymidine kinase</fullName>
        <ecNumber evidence="2">2.7.1.21</ecNumber>
    </recommendedName>
</protein>
<dbReference type="PANTHER" id="PTHR11441:SF0">
    <property type="entry name" value="THYMIDINE KINASE, CYTOSOLIC"/>
    <property type="match status" value="1"/>
</dbReference>
<dbReference type="Gene3D" id="3.30.60.20">
    <property type="match status" value="1"/>
</dbReference>
<dbReference type="SUPFAM" id="SSF52540">
    <property type="entry name" value="P-loop containing nucleoside triphosphate hydrolases"/>
    <property type="match status" value="1"/>
</dbReference>
<name>A0A644Y4A4_9ZZZZ</name>
<dbReference type="GO" id="GO:0046104">
    <property type="term" value="P:thymidine metabolic process"/>
    <property type="evidence" value="ECO:0007669"/>
    <property type="project" value="TreeGrafter"/>
</dbReference>
<keyword evidence="6 8" id="KW-0418">Kinase</keyword>
<keyword evidence="3" id="KW-0237">DNA synthesis</keyword>
<dbReference type="InterPro" id="IPR027417">
    <property type="entry name" value="P-loop_NTPase"/>
</dbReference>
<keyword evidence="4 8" id="KW-0808">Transferase</keyword>
<comment type="caution">
    <text evidence="8">The sequence shown here is derived from an EMBL/GenBank/DDBJ whole genome shotgun (WGS) entry which is preliminary data.</text>
</comment>
<dbReference type="GO" id="GO:0005829">
    <property type="term" value="C:cytosol"/>
    <property type="evidence" value="ECO:0007669"/>
    <property type="project" value="TreeGrafter"/>
</dbReference>
<dbReference type="AlphaFoldDB" id="A0A644Y4A4"/>
<evidence type="ECO:0000256" key="6">
    <source>
        <dbReference type="ARBA" id="ARBA00022777"/>
    </source>
</evidence>
<keyword evidence="7" id="KW-0067">ATP-binding</keyword>
<reference evidence="8" key="1">
    <citation type="submission" date="2019-08" db="EMBL/GenBank/DDBJ databases">
        <authorList>
            <person name="Kucharzyk K."/>
            <person name="Murdoch R.W."/>
            <person name="Higgins S."/>
            <person name="Loffler F."/>
        </authorList>
    </citation>
    <scope>NUCLEOTIDE SEQUENCE</scope>
</reference>
<accession>A0A644Y4A4</accession>
<organism evidence="8">
    <name type="scientific">bioreactor metagenome</name>
    <dbReference type="NCBI Taxonomy" id="1076179"/>
    <lineage>
        <taxon>unclassified sequences</taxon>
        <taxon>metagenomes</taxon>
        <taxon>ecological metagenomes</taxon>
    </lineage>
</organism>
<evidence type="ECO:0000313" key="8">
    <source>
        <dbReference type="EMBL" id="MPM23366.1"/>
    </source>
</evidence>
<proteinExistence type="inferred from homology"/>
<dbReference type="GO" id="GO:0071897">
    <property type="term" value="P:DNA biosynthetic process"/>
    <property type="evidence" value="ECO:0007669"/>
    <property type="project" value="UniProtKB-KW"/>
</dbReference>
<evidence type="ECO:0000256" key="5">
    <source>
        <dbReference type="ARBA" id="ARBA00022741"/>
    </source>
</evidence>
<dbReference type="Pfam" id="PF00265">
    <property type="entry name" value="TK"/>
    <property type="match status" value="1"/>
</dbReference>
<evidence type="ECO:0000256" key="4">
    <source>
        <dbReference type="ARBA" id="ARBA00022679"/>
    </source>
</evidence>
<sequence>MKKKTKNRGAIIGFVGPMNAHKTLLLLDHISAAKAVGEKVILYKPEVDDRFAKNLVCSRCSGSRRATPVPASSQGQLKAKSSFILNDVIKKHPKVNTIAIDEVEMFDDDIAEVVTRLVEMGKDVVFSGLNTNYRGEAFSNGTRDLIAICTRLEVLTARCTYSEDGKHKCGAPATMTQRLKNGEPDSYSSPLIVIEKFATKNEKPTFTYEARCLKHWSIKGKRKAKKLKYV</sequence>
<evidence type="ECO:0000256" key="7">
    <source>
        <dbReference type="ARBA" id="ARBA00022840"/>
    </source>
</evidence>
<dbReference type="InterPro" id="IPR001267">
    <property type="entry name" value="Thymidine_kinase"/>
</dbReference>
<dbReference type="PIRSF" id="PIRSF035805">
    <property type="entry name" value="TK_cell"/>
    <property type="match status" value="1"/>
</dbReference>
<dbReference type="Gene3D" id="3.40.50.300">
    <property type="entry name" value="P-loop containing nucleotide triphosphate hydrolases"/>
    <property type="match status" value="1"/>
</dbReference>
<dbReference type="PANTHER" id="PTHR11441">
    <property type="entry name" value="THYMIDINE KINASE"/>
    <property type="match status" value="1"/>
</dbReference>